<organism evidence="14 15">
    <name type="scientific">Mycoplasmopsis gallinarum</name>
    <dbReference type="NCBI Taxonomy" id="29557"/>
    <lineage>
        <taxon>Bacteria</taxon>
        <taxon>Bacillati</taxon>
        <taxon>Mycoplasmatota</taxon>
        <taxon>Mycoplasmoidales</taxon>
        <taxon>Metamycoplasmataceae</taxon>
        <taxon>Mycoplasmopsis</taxon>
    </lineage>
</organism>
<evidence type="ECO:0000256" key="5">
    <source>
        <dbReference type="ARBA" id="ARBA00022781"/>
    </source>
</evidence>
<dbReference type="InterPro" id="IPR020003">
    <property type="entry name" value="ATPase_a/bsu_AS"/>
</dbReference>
<dbReference type="STRING" id="29557.MGALLINA_01140"/>
<evidence type="ECO:0000256" key="4">
    <source>
        <dbReference type="ARBA" id="ARBA00022741"/>
    </source>
</evidence>
<dbReference type="InterPro" id="IPR005294">
    <property type="entry name" value="ATP_synth_F1_asu"/>
</dbReference>
<dbReference type="AlphaFoldDB" id="A0A168RL02"/>
<keyword evidence="5" id="KW-0375">Hydrogen ion transport</keyword>
<dbReference type="EMBL" id="LVLH01000020">
    <property type="protein sequence ID" value="OAB49079.1"/>
    <property type="molecule type" value="Genomic_DNA"/>
</dbReference>
<evidence type="ECO:0000256" key="2">
    <source>
        <dbReference type="ARBA" id="ARBA00008936"/>
    </source>
</evidence>
<dbReference type="PANTHER" id="PTHR48082">
    <property type="entry name" value="ATP SYNTHASE SUBUNIT ALPHA, MITOCHONDRIAL"/>
    <property type="match status" value="1"/>
</dbReference>
<dbReference type="PROSITE" id="PS00152">
    <property type="entry name" value="ATPASE_ALPHA_BETA"/>
    <property type="match status" value="1"/>
</dbReference>
<evidence type="ECO:0000256" key="3">
    <source>
        <dbReference type="ARBA" id="ARBA00022448"/>
    </source>
</evidence>
<sequence>MKQPIITAIFDYVVELSGEFKYEQNQFFNLKKDNSIQMMLISATETKAYALVNKKIDKIQIGSEVEIANQSNQVKTNRNMFGKIVDIQGNVLYPNNNFLIPMPYEKGHDIFNSTNTLLDYQPLNEPLYTGLISIDLLIPIGKGQRELIIGDRKTGKTQIALNTIINQKGKNVKCIYVGIGQQQAQIANVYKTLSEHNAMEYTMIIDANSSNPYDQYLAPYIGMAHAENISYEEDVLIIFDNLTNHANIVRELALLINKPVGKEAFPGDMFYLHSKLLERSGKFKNRKSITALPIIQTVENDITSLIASNVISITDGQIVTNSDLFASGKLPAVDIDLSVSRIGGSVQKKYVAKVAAQIAKIYKTYKKQIKLASLKSDLNDEMIKLINAGETIEKMFVQRGVSSYSEELMYLTSKLIAWNALTNIEDTDLALKFVDLFAKENQLMKQIVQNLIENKQESDLMAKNFFMFCLKSFAQANNLKWNIEVDANFAPLNEKELQNIYAQITKGVK</sequence>
<reference evidence="14 15" key="1">
    <citation type="submission" date="2016-03" db="EMBL/GenBank/DDBJ databases">
        <title>Genome sequence of Mycoplasma gallinarum strain Mgn_IPT.</title>
        <authorList>
            <person name="Yacoub E."/>
            <person name="Sirand-Pugnet P."/>
            <person name="Barre A."/>
            <person name="Maurier F."/>
            <person name="Blanchard A."/>
            <person name="Ben Abdelmoumen B.M."/>
        </authorList>
    </citation>
    <scope>NUCLEOTIDE SEQUENCE [LARGE SCALE GENOMIC DNA]</scope>
    <source>
        <strain evidence="14 15">Mgn_IPT</strain>
    </source>
</reference>
<evidence type="ECO:0000259" key="13">
    <source>
        <dbReference type="Pfam" id="PF00006"/>
    </source>
</evidence>
<gene>
    <name evidence="14" type="ORF">MGALLINA_01140</name>
</gene>
<dbReference type="Proteomes" id="UP000076983">
    <property type="component" value="Unassembled WGS sequence"/>
</dbReference>
<evidence type="ECO:0000256" key="7">
    <source>
        <dbReference type="ARBA" id="ARBA00022967"/>
    </source>
</evidence>
<keyword evidence="10" id="KW-0139">CF(1)</keyword>
<evidence type="ECO:0000256" key="6">
    <source>
        <dbReference type="ARBA" id="ARBA00022840"/>
    </source>
</evidence>
<dbReference type="NCBIfam" id="NF005523">
    <property type="entry name" value="PRK07165.1"/>
    <property type="match status" value="1"/>
</dbReference>
<dbReference type="Gene3D" id="3.40.50.12240">
    <property type="match status" value="1"/>
</dbReference>
<keyword evidence="3" id="KW-0813">Transport</keyword>
<evidence type="ECO:0000256" key="9">
    <source>
        <dbReference type="ARBA" id="ARBA00023136"/>
    </source>
</evidence>
<dbReference type="InterPro" id="IPR027417">
    <property type="entry name" value="P-loop_NTPase"/>
</dbReference>
<evidence type="ECO:0000313" key="15">
    <source>
        <dbReference type="Proteomes" id="UP000076983"/>
    </source>
</evidence>
<evidence type="ECO:0000256" key="1">
    <source>
        <dbReference type="ARBA" id="ARBA00004370"/>
    </source>
</evidence>
<dbReference type="GO" id="GO:0046933">
    <property type="term" value="F:proton-transporting ATP synthase activity, rotational mechanism"/>
    <property type="evidence" value="ECO:0007669"/>
    <property type="project" value="InterPro"/>
</dbReference>
<name>A0A168RL02_9BACT</name>
<dbReference type="CDD" id="cd01132">
    <property type="entry name" value="F1-ATPase_alpha_CD"/>
    <property type="match status" value="1"/>
</dbReference>
<dbReference type="PATRIC" id="fig|29557.3.peg.105"/>
<dbReference type="NCBIfam" id="NF045936">
    <property type="entry name" value="MSC_0619_alpha"/>
    <property type="match status" value="1"/>
</dbReference>
<dbReference type="PANTHER" id="PTHR48082:SF2">
    <property type="entry name" value="ATP SYNTHASE SUBUNIT ALPHA, MITOCHONDRIAL"/>
    <property type="match status" value="1"/>
</dbReference>
<evidence type="ECO:0000256" key="11">
    <source>
        <dbReference type="ARBA" id="ARBA00023310"/>
    </source>
</evidence>
<dbReference type="Pfam" id="PF00006">
    <property type="entry name" value="ATP-synt_ab"/>
    <property type="match status" value="1"/>
</dbReference>
<dbReference type="OrthoDB" id="9803053at2"/>
<dbReference type="GO" id="GO:0005524">
    <property type="term" value="F:ATP binding"/>
    <property type="evidence" value="ECO:0007669"/>
    <property type="project" value="UniProtKB-KW"/>
</dbReference>
<keyword evidence="6" id="KW-0067">ATP-binding</keyword>
<evidence type="ECO:0000256" key="12">
    <source>
        <dbReference type="ARBA" id="ARBA00026013"/>
    </source>
</evidence>
<accession>A0A168RL02</accession>
<keyword evidence="8" id="KW-0406">Ion transport</keyword>
<dbReference type="InterPro" id="IPR000194">
    <property type="entry name" value="ATPase_F1/V1/A1_a/bsu_nucl-bd"/>
</dbReference>
<dbReference type="GO" id="GO:0045259">
    <property type="term" value="C:proton-transporting ATP synthase complex"/>
    <property type="evidence" value="ECO:0007669"/>
    <property type="project" value="UniProtKB-KW"/>
</dbReference>
<evidence type="ECO:0000313" key="14">
    <source>
        <dbReference type="EMBL" id="OAB49079.1"/>
    </source>
</evidence>
<comment type="similarity">
    <text evidence="2">Belongs to the ATPase alpha/beta chains family.</text>
</comment>
<dbReference type="RefSeq" id="WP_082836730.1">
    <property type="nucleotide sequence ID" value="NZ_LVLH01000020.1"/>
</dbReference>
<comment type="caution">
    <text evidence="14">The sequence shown here is derived from an EMBL/GenBank/DDBJ whole genome shotgun (WGS) entry which is preliminary data.</text>
</comment>
<dbReference type="InterPro" id="IPR033732">
    <property type="entry name" value="ATP_synth_F1_a_nt-bd_dom"/>
</dbReference>
<keyword evidence="4" id="KW-0547">Nucleotide-binding</keyword>
<keyword evidence="9" id="KW-0472">Membrane</keyword>
<comment type="subcellular location">
    <subcellularLocation>
        <location evidence="1">Membrane</location>
    </subcellularLocation>
</comment>
<keyword evidence="11" id="KW-0066">ATP synthesis</keyword>
<keyword evidence="7" id="KW-1278">Translocase</keyword>
<feature type="domain" description="ATPase F1/V1/A1 complex alpha/beta subunit nucleotide-binding" evidence="13">
    <location>
        <begin position="130"/>
        <end position="340"/>
    </location>
</feature>
<protein>
    <submittedName>
        <fullName evidence="14">ATP synthase alpha chain</fullName>
    </submittedName>
</protein>
<comment type="subunit">
    <text evidence="12">F-type ATPases have 2 components, CF(1) - the catalytic core - and CF(0) - the membrane proton channel. CF(1) has five subunits: alpha(3), beta(3), gamma(1), delta(1), epsilon(1). CF(0) has four main subunits: a(1), b(1), b'(1) and c(9-12).</text>
</comment>
<evidence type="ECO:0000256" key="8">
    <source>
        <dbReference type="ARBA" id="ARBA00023065"/>
    </source>
</evidence>
<dbReference type="GO" id="GO:0043531">
    <property type="term" value="F:ADP binding"/>
    <property type="evidence" value="ECO:0007669"/>
    <property type="project" value="TreeGrafter"/>
</dbReference>
<proteinExistence type="inferred from homology"/>
<evidence type="ECO:0000256" key="10">
    <source>
        <dbReference type="ARBA" id="ARBA00023196"/>
    </source>
</evidence>
<dbReference type="FunFam" id="3.40.50.300:FF:002432">
    <property type="entry name" value="ATP synthase subunit alpha, mitochondrial"/>
    <property type="match status" value="1"/>
</dbReference>
<dbReference type="SUPFAM" id="SSF52540">
    <property type="entry name" value="P-loop containing nucleoside triphosphate hydrolases"/>
    <property type="match status" value="1"/>
</dbReference>
<keyword evidence="15" id="KW-1185">Reference proteome</keyword>